<dbReference type="SMART" id="SM00369">
    <property type="entry name" value="LRR_TYP"/>
    <property type="match status" value="7"/>
</dbReference>
<keyword evidence="5 11" id="KW-0812">Transmembrane</keyword>
<keyword evidence="10" id="KW-0325">Glycoprotein</keyword>
<dbReference type="SUPFAM" id="SSF52058">
    <property type="entry name" value="L domain-like"/>
    <property type="match status" value="2"/>
</dbReference>
<dbReference type="PANTHER" id="PTHR48063:SF101">
    <property type="entry name" value="LRR RECEPTOR-LIKE SERINE_THREONINE-PROTEIN KINASE FLS2"/>
    <property type="match status" value="1"/>
</dbReference>
<dbReference type="Proteomes" id="UP001443914">
    <property type="component" value="Unassembled WGS sequence"/>
</dbReference>
<evidence type="ECO:0000313" key="14">
    <source>
        <dbReference type="EMBL" id="KAK9665381.1"/>
    </source>
</evidence>
<evidence type="ECO:0000256" key="10">
    <source>
        <dbReference type="ARBA" id="ARBA00023180"/>
    </source>
</evidence>
<evidence type="ECO:0000256" key="3">
    <source>
        <dbReference type="ARBA" id="ARBA00022475"/>
    </source>
</evidence>
<reference evidence="14" key="1">
    <citation type="submission" date="2024-03" db="EMBL/GenBank/DDBJ databases">
        <title>WGS assembly of Saponaria officinalis var. Norfolk2.</title>
        <authorList>
            <person name="Jenkins J."/>
            <person name="Shu S."/>
            <person name="Grimwood J."/>
            <person name="Barry K."/>
            <person name="Goodstein D."/>
            <person name="Schmutz J."/>
            <person name="Leebens-Mack J."/>
            <person name="Osbourn A."/>
        </authorList>
    </citation>
    <scope>NUCLEOTIDE SEQUENCE [LARGE SCALE GENOMIC DNA]</scope>
    <source>
        <strain evidence="14">JIC</strain>
    </source>
</reference>
<evidence type="ECO:0000259" key="13">
    <source>
        <dbReference type="Pfam" id="PF08263"/>
    </source>
</evidence>
<keyword evidence="7" id="KW-0677">Repeat</keyword>
<dbReference type="InterPro" id="IPR032675">
    <property type="entry name" value="LRR_dom_sf"/>
</dbReference>
<proteinExistence type="inferred from homology"/>
<keyword evidence="15" id="KW-1185">Reference proteome</keyword>
<feature type="transmembrane region" description="Helical" evidence="11">
    <location>
        <begin position="880"/>
        <end position="901"/>
    </location>
</feature>
<evidence type="ECO:0000256" key="9">
    <source>
        <dbReference type="ARBA" id="ARBA00023136"/>
    </source>
</evidence>
<feature type="signal peptide" evidence="12">
    <location>
        <begin position="1"/>
        <end position="27"/>
    </location>
</feature>
<dbReference type="FunFam" id="3.80.10.10:FF:000111">
    <property type="entry name" value="LRR receptor-like serine/threonine-protein kinase ERECTA"/>
    <property type="match status" value="1"/>
</dbReference>
<keyword evidence="8 11" id="KW-1133">Transmembrane helix</keyword>
<dbReference type="InterPro" id="IPR046956">
    <property type="entry name" value="RLP23-like"/>
</dbReference>
<dbReference type="Gene3D" id="3.80.10.10">
    <property type="entry name" value="Ribonuclease Inhibitor"/>
    <property type="match status" value="4"/>
</dbReference>
<evidence type="ECO:0000256" key="1">
    <source>
        <dbReference type="ARBA" id="ARBA00004251"/>
    </source>
</evidence>
<dbReference type="GO" id="GO:0005886">
    <property type="term" value="C:plasma membrane"/>
    <property type="evidence" value="ECO:0007669"/>
    <property type="project" value="UniProtKB-SubCell"/>
</dbReference>
<dbReference type="FunFam" id="3.80.10.10:FF:000213">
    <property type="entry name" value="Tyrosine-sulfated glycopeptide receptor 1"/>
    <property type="match status" value="1"/>
</dbReference>
<keyword evidence="6 12" id="KW-0732">Signal</keyword>
<evidence type="ECO:0000256" key="7">
    <source>
        <dbReference type="ARBA" id="ARBA00022737"/>
    </source>
</evidence>
<evidence type="ECO:0000256" key="4">
    <source>
        <dbReference type="ARBA" id="ARBA00022614"/>
    </source>
</evidence>
<dbReference type="PROSITE" id="PS51450">
    <property type="entry name" value="LRR"/>
    <property type="match status" value="2"/>
</dbReference>
<sequence>MGKSYHLVFIVLSCLVLSSSLCRPAVGRQNDSIQCFDREREALLQFKRGITQDFCGLLSSWGHDADCCNWLGVRCSNHTGRIITLHVAGPAYSFCLSGKLSPSLGELTHLRQLNLSSNSLDGKIPHQLGNLSKLITLDLYSGFPVYSGGKSLNGGKSLQWLSRLTRLRYLDLSGTNFGNATDWMQTVGSLSSLRVIHMNYCRVSAKLPSSLTYVNSSASLQSISLSNNNFNGSSIFRWLFNLSGISNLVHLDLSYNNNLALPTSNKLWNMPSLTYLSLSENYLQGSVFHILRRLCNLQQLDLSSNYFTGDLTNVFQAVIGCADKVLVTLDLSNNNFSGSIPDTVSSFSSLAELYLDGNQLNGTISRGIGHLPKLERLHISSNSFHGSLTSEHFLYLSSLREFSSSGNPRLVVNISDDWFPPFQLDFLSLGSCKLGPYFPKWLQTQKELSILDISNAQISDIVPVSFWNSMSLNLEYLNMSHNQIFGLIPNLSKRFYLLFDVDLSSNLFEGVVPSWVLSDSTLYLNDNRFSDTNQIFCPKTKSYLAEEIDLSNNLFSEELPDCWMNLTTLNSLHLENNKFYGSVPKSIGYLNNLKYLHLHNNSLSGHLPASLENCKSLVILNLGYNSFTGHIPHWIGNALRNLGALGICRNKFSEELPLSLCRLSRLQILDLSGNNISGIIPKCIHNLIAMGKKYDVTLDFTTEGITAGGIHQSIEFTHETAIVTWKKEEQRFKNSLGLVKSIDLSDNELNGEIPDGITRLTGLVSLDFSGNKLTGSIPSEIGELSDLQLLDFSNNQLTGDIPESLAKVTYLEMFNVSNNKLSGEIPLSTQLQSFDATSYTGNAGLCGAPLPKCPTDHAPFDVDSTTTQEEHDDNGLFPGLYISLVFGIIVGFWGVCGTLVIKRSLRQAYFQLLNDIHCWEVTPTLINAP</sequence>
<keyword evidence="4" id="KW-0433">Leucine-rich repeat</keyword>
<dbReference type="Pfam" id="PF00560">
    <property type="entry name" value="LRR_1"/>
    <property type="match status" value="11"/>
</dbReference>
<keyword evidence="9 11" id="KW-0472">Membrane</keyword>
<dbReference type="InterPro" id="IPR013210">
    <property type="entry name" value="LRR_N_plant-typ"/>
</dbReference>
<dbReference type="PANTHER" id="PTHR48063">
    <property type="entry name" value="LRR RECEPTOR-LIKE KINASE"/>
    <property type="match status" value="1"/>
</dbReference>
<protein>
    <recommendedName>
        <fullName evidence="13">Leucine-rich repeat-containing N-terminal plant-type domain-containing protein</fullName>
    </recommendedName>
</protein>
<comment type="subcellular location">
    <subcellularLocation>
        <location evidence="1">Cell membrane</location>
        <topology evidence="1">Single-pass type I membrane protein</topology>
    </subcellularLocation>
</comment>
<evidence type="ECO:0000256" key="5">
    <source>
        <dbReference type="ARBA" id="ARBA00022692"/>
    </source>
</evidence>
<comment type="similarity">
    <text evidence="2">Belongs to the RLP family.</text>
</comment>
<dbReference type="InterPro" id="IPR001611">
    <property type="entry name" value="Leu-rich_rpt"/>
</dbReference>
<dbReference type="SMART" id="SM00365">
    <property type="entry name" value="LRR_SD22"/>
    <property type="match status" value="6"/>
</dbReference>
<dbReference type="InterPro" id="IPR003591">
    <property type="entry name" value="Leu-rich_rpt_typical-subtyp"/>
</dbReference>
<gene>
    <name evidence="14" type="ORF">RND81_14G108800</name>
</gene>
<evidence type="ECO:0000256" key="11">
    <source>
        <dbReference type="SAM" id="Phobius"/>
    </source>
</evidence>
<dbReference type="Pfam" id="PF08263">
    <property type="entry name" value="LRRNT_2"/>
    <property type="match status" value="1"/>
</dbReference>
<dbReference type="SUPFAM" id="SSF52047">
    <property type="entry name" value="RNI-like"/>
    <property type="match status" value="1"/>
</dbReference>
<evidence type="ECO:0000256" key="6">
    <source>
        <dbReference type="ARBA" id="ARBA00022729"/>
    </source>
</evidence>
<dbReference type="PRINTS" id="PR00019">
    <property type="entry name" value="LEURICHRPT"/>
</dbReference>
<organism evidence="14 15">
    <name type="scientific">Saponaria officinalis</name>
    <name type="common">Common soapwort</name>
    <name type="synonym">Lychnis saponaria</name>
    <dbReference type="NCBI Taxonomy" id="3572"/>
    <lineage>
        <taxon>Eukaryota</taxon>
        <taxon>Viridiplantae</taxon>
        <taxon>Streptophyta</taxon>
        <taxon>Embryophyta</taxon>
        <taxon>Tracheophyta</taxon>
        <taxon>Spermatophyta</taxon>
        <taxon>Magnoliopsida</taxon>
        <taxon>eudicotyledons</taxon>
        <taxon>Gunneridae</taxon>
        <taxon>Pentapetalae</taxon>
        <taxon>Caryophyllales</taxon>
        <taxon>Caryophyllaceae</taxon>
        <taxon>Caryophylleae</taxon>
        <taxon>Saponaria</taxon>
    </lineage>
</organism>
<name>A0AAW1GNQ9_SAPOF</name>
<keyword evidence="3" id="KW-1003">Cell membrane</keyword>
<feature type="domain" description="Leucine-rich repeat-containing N-terminal plant-type" evidence="13">
    <location>
        <begin position="38"/>
        <end position="76"/>
    </location>
</feature>
<dbReference type="EMBL" id="JBDFQZ010000014">
    <property type="protein sequence ID" value="KAK9665381.1"/>
    <property type="molecule type" value="Genomic_DNA"/>
</dbReference>
<comment type="caution">
    <text evidence="14">The sequence shown here is derived from an EMBL/GenBank/DDBJ whole genome shotgun (WGS) entry which is preliminary data.</text>
</comment>
<evidence type="ECO:0000256" key="8">
    <source>
        <dbReference type="ARBA" id="ARBA00022989"/>
    </source>
</evidence>
<dbReference type="AlphaFoldDB" id="A0AAW1GNQ9"/>
<evidence type="ECO:0000313" key="15">
    <source>
        <dbReference type="Proteomes" id="UP001443914"/>
    </source>
</evidence>
<evidence type="ECO:0000256" key="12">
    <source>
        <dbReference type="SAM" id="SignalP"/>
    </source>
</evidence>
<feature type="chain" id="PRO_5043676790" description="Leucine-rich repeat-containing N-terminal plant-type domain-containing protein" evidence="12">
    <location>
        <begin position="28"/>
        <end position="929"/>
    </location>
</feature>
<accession>A0AAW1GNQ9</accession>
<evidence type="ECO:0000256" key="2">
    <source>
        <dbReference type="ARBA" id="ARBA00009592"/>
    </source>
</evidence>